<evidence type="ECO:0000313" key="4">
    <source>
        <dbReference type="Proteomes" id="UP000308349"/>
    </source>
</evidence>
<proteinExistence type="predicted"/>
<dbReference type="Gene3D" id="1.10.260.40">
    <property type="entry name" value="lambda repressor-like DNA-binding domains"/>
    <property type="match status" value="1"/>
</dbReference>
<dbReference type="Proteomes" id="UP000308349">
    <property type="component" value="Unassembled WGS sequence"/>
</dbReference>
<gene>
    <name evidence="3" type="ORF">FEK35_15035</name>
</gene>
<dbReference type="EMBL" id="VBUU01000014">
    <property type="protein sequence ID" value="TLG09438.1"/>
    <property type="molecule type" value="Genomic_DNA"/>
</dbReference>
<name>A0A5R8PDG3_9NOCA</name>
<evidence type="ECO:0000259" key="2">
    <source>
        <dbReference type="PROSITE" id="PS50943"/>
    </source>
</evidence>
<dbReference type="SUPFAM" id="SSF47413">
    <property type="entry name" value="lambda repressor-like DNA-binding domains"/>
    <property type="match status" value="1"/>
</dbReference>
<dbReference type="InterPro" id="IPR001387">
    <property type="entry name" value="Cro/C1-type_HTH"/>
</dbReference>
<feature type="domain" description="HTH cro/C1-type" evidence="2">
    <location>
        <begin position="49"/>
        <end position="103"/>
    </location>
</feature>
<dbReference type="AlphaFoldDB" id="A0A5R8PDG3"/>
<dbReference type="GO" id="GO:0003677">
    <property type="term" value="F:DNA binding"/>
    <property type="evidence" value="ECO:0007669"/>
    <property type="project" value="InterPro"/>
</dbReference>
<dbReference type="Pfam" id="PF01381">
    <property type="entry name" value="HTH_3"/>
    <property type="match status" value="1"/>
</dbReference>
<comment type="caution">
    <text evidence="3">The sequence shown here is derived from an EMBL/GenBank/DDBJ whole genome shotgun (WGS) entry which is preliminary data.</text>
</comment>
<dbReference type="SMART" id="SM00530">
    <property type="entry name" value="HTH_XRE"/>
    <property type="match status" value="1"/>
</dbReference>
<dbReference type="OrthoDB" id="513181at2"/>
<accession>A0A5R8PDG3</accession>
<dbReference type="InterPro" id="IPR010982">
    <property type="entry name" value="Lambda_DNA-bd_dom_sf"/>
</dbReference>
<dbReference type="CDD" id="cd00093">
    <property type="entry name" value="HTH_XRE"/>
    <property type="match status" value="1"/>
</dbReference>
<evidence type="ECO:0000256" key="1">
    <source>
        <dbReference type="SAM" id="MobiDB-lite"/>
    </source>
</evidence>
<evidence type="ECO:0000313" key="3">
    <source>
        <dbReference type="EMBL" id="TLG09438.1"/>
    </source>
</evidence>
<feature type="region of interest" description="Disordered" evidence="1">
    <location>
        <begin position="110"/>
        <end position="131"/>
    </location>
</feature>
<dbReference type="PROSITE" id="PS50943">
    <property type="entry name" value="HTH_CROC1"/>
    <property type="match status" value="1"/>
</dbReference>
<protein>
    <submittedName>
        <fullName evidence="3">Helix-turn-helix transcriptional regulator</fullName>
    </submittedName>
</protein>
<sequence>MRLRDKHSLLPYEERHTYADRGRYVDNNTASGLTDEAAARFYAELGTRVRQARLENQLSQLELGRAVGLNRSSIANIEAARQRPLAHMVVLISEALKVPAADLLPKALTHEEQDDVKVPPAALDEQPEDTQEFVTSALRRMKGGHEWP</sequence>
<organism evidence="3 4">
    <name type="scientific">Nocardia cyriacigeorgica</name>
    <dbReference type="NCBI Taxonomy" id="135487"/>
    <lineage>
        <taxon>Bacteria</taxon>
        <taxon>Bacillati</taxon>
        <taxon>Actinomycetota</taxon>
        <taxon>Actinomycetes</taxon>
        <taxon>Mycobacteriales</taxon>
        <taxon>Nocardiaceae</taxon>
        <taxon>Nocardia</taxon>
    </lineage>
</organism>
<reference evidence="3 4" key="1">
    <citation type="submission" date="2019-05" db="EMBL/GenBank/DDBJ databases">
        <title>Genomes sequences of two Nocardia cyriacigeorgica environmental isolates, type strains Nocardia asteroides ATCC 19247 and Nocardia cyriacigeorgica DSM 44484.</title>
        <authorList>
            <person name="Vautrin F."/>
            <person name="Bergeron E."/>
            <person name="Dubost A."/>
            <person name="Abrouk D."/>
            <person name="Rodriguez Nava V."/>
            <person name="Pujic P."/>
        </authorList>
    </citation>
    <scope>NUCLEOTIDE SEQUENCE [LARGE SCALE GENOMIC DNA]</scope>
    <source>
        <strain evidence="3 4">EML 1456</strain>
    </source>
</reference>